<proteinExistence type="predicted"/>
<protein>
    <recommendedName>
        <fullName evidence="2">15-cis-phytoene synthase</fullName>
        <ecNumber evidence="2">2.5.1.32</ecNumber>
    </recommendedName>
</protein>
<sequence length="441" mass="49244">MFKNTIKLTSTVTLNLYKSNACLVNMKQVVGSTMATVPSTSSSSSYSLRSYFSSSQSLQHGHSHGGVPCDGNHGEPKQQPQPKQQPKQHGHSHGGVECDGNHGVPKPQPKQQPKQHGHSHGGVECDGNHGQNNTAAASAAPSSSQQQEQQSNSKSISIKDLASKQDVRYVTDRLNKTDYESFICSILLSEEGPKMTSLATRTFNVETATDPSPEKRQMSKNKLAFWKDAINSIYNGRVYDQPLIRVLAQQIKERGLSKTWFIKLLNRRDKDLDAVQPKDLEELEAYSDDINTSLLMLTLESMGVKGNSDVEHAASHLGKAMGLVTLIRGTPYHIRTRKLYIPTSITNKYGIVAELLFQGSDAQQDKMKEAIFEMASRAKAHLDKARTFDVPSNVRQAFLQSEICENYLENLRQVDFDIYQRPDTSKVIYLKLLKNKLFKKF</sequence>
<gene>
    <name evidence="5" type="ORF">DFA_07781</name>
</gene>
<keyword evidence="6" id="KW-1185">Reference proteome</keyword>
<comment type="catalytic activity">
    <reaction evidence="1">
        <text>2 (2E,6E,10E)-geranylgeranyl diphosphate = 15-cis-phytoene + 2 diphosphate</text>
        <dbReference type="Rhea" id="RHEA:34475"/>
        <dbReference type="ChEBI" id="CHEBI:27787"/>
        <dbReference type="ChEBI" id="CHEBI:33019"/>
        <dbReference type="ChEBI" id="CHEBI:58756"/>
        <dbReference type="EC" id="2.5.1.32"/>
    </reaction>
</comment>
<feature type="compositionally biased region" description="Low complexity" evidence="4">
    <location>
        <begin position="102"/>
        <end position="112"/>
    </location>
</feature>
<evidence type="ECO:0000313" key="5">
    <source>
        <dbReference type="EMBL" id="EGG16803.1"/>
    </source>
</evidence>
<dbReference type="EMBL" id="GL883021">
    <property type="protein sequence ID" value="EGG16803.1"/>
    <property type="molecule type" value="Genomic_DNA"/>
</dbReference>
<evidence type="ECO:0000256" key="4">
    <source>
        <dbReference type="SAM" id="MobiDB-lite"/>
    </source>
</evidence>
<evidence type="ECO:0000256" key="3">
    <source>
        <dbReference type="ARBA" id="ARBA00022746"/>
    </source>
</evidence>
<evidence type="ECO:0000256" key="1">
    <source>
        <dbReference type="ARBA" id="ARBA00001805"/>
    </source>
</evidence>
<feature type="region of interest" description="Disordered" evidence="4">
    <location>
        <begin position="55"/>
        <end position="158"/>
    </location>
</feature>
<dbReference type="GO" id="GO:0016117">
    <property type="term" value="P:carotenoid biosynthetic process"/>
    <property type="evidence" value="ECO:0007669"/>
    <property type="project" value="UniProtKB-KW"/>
</dbReference>
<dbReference type="STRING" id="1054147.F4Q3D4"/>
<dbReference type="Pfam" id="PF00494">
    <property type="entry name" value="SQS_PSY"/>
    <property type="match status" value="1"/>
</dbReference>
<dbReference type="Proteomes" id="UP000007797">
    <property type="component" value="Unassembled WGS sequence"/>
</dbReference>
<dbReference type="EC" id="2.5.1.32" evidence="2"/>
<keyword evidence="3" id="KW-0125">Carotenoid biosynthesis</keyword>
<evidence type="ECO:0000256" key="2">
    <source>
        <dbReference type="ARBA" id="ARBA00012396"/>
    </source>
</evidence>
<accession>F4Q3D4</accession>
<dbReference type="GeneID" id="14869324"/>
<dbReference type="InterPro" id="IPR008949">
    <property type="entry name" value="Isoprenoid_synthase_dom_sf"/>
</dbReference>
<dbReference type="OMA" id="SHGGVEC"/>
<dbReference type="PANTHER" id="PTHR31480">
    <property type="entry name" value="BIFUNCTIONAL LYCOPENE CYCLASE/PHYTOENE SYNTHASE"/>
    <property type="match status" value="1"/>
</dbReference>
<dbReference type="KEGG" id="dfa:DFA_07781"/>
<reference evidence="6" key="1">
    <citation type="journal article" date="2011" name="Genome Res.">
        <title>Phylogeny-wide analysis of social amoeba genomes highlights ancient origins for complex intercellular communication.</title>
        <authorList>
            <person name="Heidel A.J."/>
            <person name="Lawal H.M."/>
            <person name="Felder M."/>
            <person name="Schilde C."/>
            <person name="Helps N.R."/>
            <person name="Tunggal B."/>
            <person name="Rivero F."/>
            <person name="John U."/>
            <person name="Schleicher M."/>
            <person name="Eichinger L."/>
            <person name="Platzer M."/>
            <person name="Noegel A.A."/>
            <person name="Schaap P."/>
            <person name="Gloeckner G."/>
        </authorList>
    </citation>
    <scope>NUCLEOTIDE SEQUENCE [LARGE SCALE GENOMIC DNA]</scope>
    <source>
        <strain evidence="6">SH3</strain>
    </source>
</reference>
<organism evidence="5 6">
    <name type="scientific">Cavenderia fasciculata</name>
    <name type="common">Slime mold</name>
    <name type="synonym">Dictyostelium fasciculatum</name>
    <dbReference type="NCBI Taxonomy" id="261658"/>
    <lineage>
        <taxon>Eukaryota</taxon>
        <taxon>Amoebozoa</taxon>
        <taxon>Evosea</taxon>
        <taxon>Eumycetozoa</taxon>
        <taxon>Dictyostelia</taxon>
        <taxon>Acytosteliales</taxon>
        <taxon>Cavenderiaceae</taxon>
        <taxon>Cavenderia</taxon>
    </lineage>
</organism>
<dbReference type="Gene3D" id="1.10.600.10">
    <property type="entry name" value="Farnesyl Diphosphate Synthase"/>
    <property type="match status" value="1"/>
</dbReference>
<dbReference type="SUPFAM" id="SSF48576">
    <property type="entry name" value="Terpenoid synthases"/>
    <property type="match status" value="1"/>
</dbReference>
<dbReference type="InterPro" id="IPR002060">
    <property type="entry name" value="Squ/phyt_synthse"/>
</dbReference>
<evidence type="ECO:0000313" key="6">
    <source>
        <dbReference type="Proteomes" id="UP000007797"/>
    </source>
</evidence>
<dbReference type="RefSeq" id="XP_004355277.1">
    <property type="nucleotide sequence ID" value="XM_004355225.1"/>
</dbReference>
<dbReference type="OrthoDB" id="270318at2759"/>
<feature type="compositionally biased region" description="Low complexity" evidence="4">
    <location>
        <begin position="135"/>
        <end position="156"/>
    </location>
</feature>
<dbReference type="AlphaFoldDB" id="F4Q3D4"/>
<name>F4Q3D4_CACFS</name>